<dbReference type="RefSeq" id="WP_185244936.1">
    <property type="nucleotide sequence ID" value="NZ_AP023213.1"/>
</dbReference>
<evidence type="ECO:0000313" key="10">
    <source>
        <dbReference type="Proteomes" id="UP000515472"/>
    </source>
</evidence>
<feature type="compositionally biased region" description="Polar residues" evidence="6">
    <location>
        <begin position="439"/>
        <end position="451"/>
    </location>
</feature>
<dbReference type="InterPro" id="IPR010998">
    <property type="entry name" value="Integrase_recombinase_N"/>
</dbReference>
<evidence type="ECO:0000256" key="6">
    <source>
        <dbReference type="SAM" id="MobiDB-lite"/>
    </source>
</evidence>
<dbReference type="InterPro" id="IPR011010">
    <property type="entry name" value="DNA_brk_join_enz"/>
</dbReference>
<dbReference type="InterPro" id="IPR002104">
    <property type="entry name" value="Integrase_catalytic"/>
</dbReference>
<feature type="domain" description="Tyr recombinase" evidence="7">
    <location>
        <begin position="230"/>
        <end position="422"/>
    </location>
</feature>
<dbReference type="AlphaFoldDB" id="A0A6S6M597"/>
<keyword evidence="2" id="KW-0229">DNA integration</keyword>
<dbReference type="InterPro" id="IPR044068">
    <property type="entry name" value="CB"/>
</dbReference>
<dbReference type="InterPro" id="IPR004107">
    <property type="entry name" value="Integrase_SAM-like_N"/>
</dbReference>
<dbReference type="Gene3D" id="1.10.150.130">
    <property type="match status" value="1"/>
</dbReference>
<gene>
    <name evidence="9" type="ORF">GEOBRER4_n1625</name>
</gene>
<evidence type="ECO:0000256" key="4">
    <source>
        <dbReference type="ARBA" id="ARBA00023172"/>
    </source>
</evidence>
<dbReference type="Pfam" id="PF20172">
    <property type="entry name" value="DUF6538"/>
    <property type="match status" value="1"/>
</dbReference>
<dbReference type="Gene3D" id="1.10.443.10">
    <property type="entry name" value="Intergrase catalytic core"/>
    <property type="match status" value="1"/>
</dbReference>
<keyword evidence="10" id="KW-1185">Reference proteome</keyword>
<dbReference type="GO" id="GO:0015074">
    <property type="term" value="P:DNA integration"/>
    <property type="evidence" value="ECO:0007669"/>
    <property type="project" value="UniProtKB-KW"/>
</dbReference>
<dbReference type="CDD" id="cd01184">
    <property type="entry name" value="INT_C_like_1"/>
    <property type="match status" value="1"/>
</dbReference>
<sequence length="451" mass="51149">MASFLRIRNGNFYLRMRVPADLRKTFPDTEILKSLRTKDPKTARLSASCLRPRFLEVFTLTRCGFITDDQARNRIAEMLNRKPKDVLSAQAVEGQPTPSPSAPNLKKVIEQYSSDHKSAWTPKTALEYESYFKLLLDIIGDQSVTKITRDVVRDVRDTLTKLPAHVYKKHPGMTIQQVIALPNITPMSTTTVNKLLTILGSLMRHCIKEGFRRDNPTEGLKIQKTRRADEERKAYTREDIRKIISVLPSPASKPERYWGPLIGAYSGMRLGEICGLHVADIKQVDGVWCFDVNELDEKRLKNASSTRLVPIHPRLINKGLLEFVETVRNAGNIKLWPDLVRRDIDGFCPALGNWYSRFNRQYVTDDKLKTFHSFRHSVANGLKQLGVQEVMISEILGHANSSITSGRYGKRYQPKLLLEVISMLDYEGDEKAGGGWETTEPSASSDRTTSS</sequence>
<dbReference type="SUPFAM" id="SSF56349">
    <property type="entry name" value="DNA breaking-rejoining enzymes"/>
    <property type="match status" value="1"/>
</dbReference>
<name>A0A6S6M597_9BACT</name>
<dbReference type="EMBL" id="AP023213">
    <property type="protein sequence ID" value="BCG46811.1"/>
    <property type="molecule type" value="Genomic_DNA"/>
</dbReference>
<dbReference type="Pfam" id="PF14659">
    <property type="entry name" value="Phage_int_SAM_3"/>
    <property type="match status" value="1"/>
</dbReference>
<evidence type="ECO:0000256" key="5">
    <source>
        <dbReference type="PROSITE-ProRule" id="PRU01248"/>
    </source>
</evidence>
<feature type="region of interest" description="Disordered" evidence="6">
    <location>
        <begin position="429"/>
        <end position="451"/>
    </location>
</feature>
<accession>A0A6S6M597</accession>
<dbReference type="Proteomes" id="UP000515472">
    <property type="component" value="Chromosome"/>
</dbReference>
<dbReference type="PANTHER" id="PTHR30349">
    <property type="entry name" value="PHAGE INTEGRASE-RELATED"/>
    <property type="match status" value="1"/>
</dbReference>
<reference evidence="9 10" key="1">
    <citation type="submission" date="2020-06" db="EMBL/GenBank/DDBJ databases">
        <title>Interaction of electrochemicaly active bacteria, Geobacter bremensis R4 on different carbon anode.</title>
        <authorList>
            <person name="Meng L."/>
            <person name="Yoshida N."/>
        </authorList>
    </citation>
    <scope>NUCLEOTIDE SEQUENCE [LARGE SCALE GENOMIC DNA]</scope>
    <source>
        <strain evidence="9 10">R4</strain>
    </source>
</reference>
<organism evidence="9 10">
    <name type="scientific">Citrifermentans bremense</name>
    <dbReference type="NCBI Taxonomy" id="60035"/>
    <lineage>
        <taxon>Bacteria</taxon>
        <taxon>Pseudomonadati</taxon>
        <taxon>Thermodesulfobacteriota</taxon>
        <taxon>Desulfuromonadia</taxon>
        <taxon>Geobacterales</taxon>
        <taxon>Geobacteraceae</taxon>
        <taxon>Citrifermentans</taxon>
    </lineage>
</organism>
<evidence type="ECO:0000256" key="1">
    <source>
        <dbReference type="ARBA" id="ARBA00008857"/>
    </source>
</evidence>
<dbReference type="InterPro" id="IPR046668">
    <property type="entry name" value="DUF6538"/>
</dbReference>
<evidence type="ECO:0000259" key="7">
    <source>
        <dbReference type="PROSITE" id="PS51898"/>
    </source>
</evidence>
<dbReference type="InterPro" id="IPR050090">
    <property type="entry name" value="Tyrosine_recombinase_XerCD"/>
</dbReference>
<protein>
    <submittedName>
        <fullName evidence="9">Integrase family protein</fullName>
    </submittedName>
</protein>
<dbReference type="PANTHER" id="PTHR30349:SF41">
    <property type="entry name" value="INTEGRASE_RECOMBINASE PROTEIN MJ0367-RELATED"/>
    <property type="match status" value="1"/>
</dbReference>
<dbReference type="GO" id="GO:0003677">
    <property type="term" value="F:DNA binding"/>
    <property type="evidence" value="ECO:0007669"/>
    <property type="project" value="UniProtKB-UniRule"/>
</dbReference>
<evidence type="ECO:0000256" key="3">
    <source>
        <dbReference type="ARBA" id="ARBA00023125"/>
    </source>
</evidence>
<dbReference type="InterPro" id="IPR013762">
    <property type="entry name" value="Integrase-like_cat_sf"/>
</dbReference>
<dbReference type="PROSITE" id="PS51898">
    <property type="entry name" value="TYR_RECOMBINASE"/>
    <property type="match status" value="1"/>
</dbReference>
<dbReference type="PROSITE" id="PS51900">
    <property type="entry name" value="CB"/>
    <property type="match status" value="1"/>
</dbReference>
<keyword evidence="3 5" id="KW-0238">DNA-binding</keyword>
<proteinExistence type="inferred from homology"/>
<evidence type="ECO:0000313" key="9">
    <source>
        <dbReference type="EMBL" id="BCG46811.1"/>
    </source>
</evidence>
<comment type="similarity">
    <text evidence="1">Belongs to the 'phage' integrase family.</text>
</comment>
<dbReference type="GO" id="GO:0006310">
    <property type="term" value="P:DNA recombination"/>
    <property type="evidence" value="ECO:0007669"/>
    <property type="project" value="UniProtKB-KW"/>
</dbReference>
<feature type="domain" description="Core-binding (CB)" evidence="8">
    <location>
        <begin position="103"/>
        <end position="207"/>
    </location>
</feature>
<evidence type="ECO:0000256" key="2">
    <source>
        <dbReference type="ARBA" id="ARBA00022908"/>
    </source>
</evidence>
<keyword evidence="4" id="KW-0233">DNA recombination</keyword>
<evidence type="ECO:0000259" key="8">
    <source>
        <dbReference type="PROSITE" id="PS51900"/>
    </source>
</evidence>
<dbReference type="KEGG" id="gbn:GEOBRER4_15610"/>